<dbReference type="PROSITE" id="PS50893">
    <property type="entry name" value="ABC_TRANSPORTER_2"/>
    <property type="match status" value="1"/>
</dbReference>
<organism evidence="9 10">
    <name type="scientific">Pseudomonas putida ND6</name>
    <dbReference type="NCBI Taxonomy" id="231023"/>
    <lineage>
        <taxon>Bacteria</taxon>
        <taxon>Pseudomonadati</taxon>
        <taxon>Pseudomonadota</taxon>
        <taxon>Gammaproteobacteria</taxon>
        <taxon>Pseudomonadales</taxon>
        <taxon>Pseudomonadaceae</taxon>
        <taxon>Pseudomonas</taxon>
    </lineage>
</organism>
<evidence type="ECO:0000256" key="1">
    <source>
        <dbReference type="ARBA" id="ARBA00022448"/>
    </source>
</evidence>
<dbReference type="Gene3D" id="3.40.50.300">
    <property type="entry name" value="P-loop containing nucleotide triphosphate hydrolases"/>
    <property type="match status" value="1"/>
</dbReference>
<dbReference type="InterPro" id="IPR003439">
    <property type="entry name" value="ABC_transporter-like_ATP-bd"/>
</dbReference>
<name>I3UWQ8_PSEPU</name>
<comment type="subunit">
    <text evidence="7">The complex is composed of two ATP-binding proteins (PotA), two transmembrane proteins (PotB and PotC) and a solute-binding protein (PotD).</text>
</comment>
<dbReference type="FunFam" id="3.40.50.300:FF:000042">
    <property type="entry name" value="Maltose/maltodextrin ABC transporter, ATP-binding protein"/>
    <property type="match status" value="1"/>
</dbReference>
<evidence type="ECO:0000256" key="7">
    <source>
        <dbReference type="RuleBase" id="RU364083"/>
    </source>
</evidence>
<dbReference type="Gene3D" id="2.40.50.100">
    <property type="match status" value="1"/>
</dbReference>
<dbReference type="GO" id="GO:0016887">
    <property type="term" value="F:ATP hydrolysis activity"/>
    <property type="evidence" value="ECO:0007669"/>
    <property type="project" value="InterPro"/>
</dbReference>
<dbReference type="InterPro" id="IPR005893">
    <property type="entry name" value="PotA-like"/>
</dbReference>
<reference evidence="9 10" key="1">
    <citation type="journal article" date="2012" name="J. Bacteriol.">
        <title>Complete Genome Sequence of the Naphthalene-Degrading Pseudomonas putida Strain ND6.</title>
        <authorList>
            <person name="Li S."/>
            <person name="Zhao H."/>
            <person name="Li Y."/>
            <person name="Niu S."/>
            <person name="Cai B."/>
        </authorList>
    </citation>
    <scope>NUCLEOTIDE SEQUENCE [LARGE SCALE GENOMIC DNA]</scope>
    <source>
        <strain evidence="9 10">ND6</strain>
    </source>
</reference>
<keyword evidence="2 7" id="KW-1003">Cell membrane</keyword>
<proteinExistence type="inferred from homology"/>
<dbReference type="PANTHER" id="PTHR42781">
    <property type="entry name" value="SPERMIDINE/PUTRESCINE IMPORT ATP-BINDING PROTEIN POTA"/>
    <property type="match status" value="1"/>
</dbReference>
<dbReference type="PATRIC" id="fig|231023.4.peg.2805"/>
<dbReference type="GO" id="GO:0015594">
    <property type="term" value="F:ABC-type putrescine transporter activity"/>
    <property type="evidence" value="ECO:0007669"/>
    <property type="project" value="InterPro"/>
</dbReference>
<evidence type="ECO:0000259" key="8">
    <source>
        <dbReference type="PROSITE" id="PS50893"/>
    </source>
</evidence>
<dbReference type="CDD" id="cd03300">
    <property type="entry name" value="ABC_PotA_N"/>
    <property type="match status" value="1"/>
</dbReference>
<dbReference type="AlphaFoldDB" id="I3UWQ8"/>
<comment type="function">
    <text evidence="7">Part of the ABC transporter complex PotABCD involved in spermidine/putrescine import. Responsible for energy coupling to the transport system.</text>
</comment>
<dbReference type="InterPro" id="IPR050093">
    <property type="entry name" value="ABC_SmlMolc_Importer"/>
</dbReference>
<keyword evidence="3 7" id="KW-0547">Nucleotide-binding</keyword>
<dbReference type="GO" id="GO:0005524">
    <property type="term" value="F:ATP binding"/>
    <property type="evidence" value="ECO:0007669"/>
    <property type="project" value="UniProtKB-KW"/>
</dbReference>
<dbReference type="PANTHER" id="PTHR42781:SF6">
    <property type="entry name" value="SPERMIDINE_PUTRESCINE IMPORT ATP-BINDING PROTEIN POTA"/>
    <property type="match status" value="1"/>
</dbReference>
<feature type="domain" description="ABC transporter" evidence="8">
    <location>
        <begin position="70"/>
        <end position="301"/>
    </location>
</feature>
<sequence length="429" mass="47108">MVGSQGHSNPAILVGRSLQQIFHPDDGILSAPPIFGRLRLFYSFAYAVIQQEGAGMSEAKSNAATGETLVSFRGVQKSYDGESLIVKDLNLDIRKGEFLTLLGPSGSGKTTSLMMLAGFETPTAGEIQLGGRSINNVPPHKRDIGMVFQNYALFPHMTVAENLAFPLTVRNLSKTDISERVKRVLNMVQLDAFAKRYPGQLSGGQQQRVALARALVFEPQLVLMDEPLGALDKQLREHMQMEIKHIHQRLGVTVVYVTHDQGEALTMSDRVAVFHQGEIQQIADPRTLYEEPCNTFVANFIGENNRISGTLLASDGKRCQVQLPRGERVEALAVNVGQAGEPVTLSIRPERVRLNGHSESCVNRFSGRVAEFIYLGDHVRVRLEVCGKGDFFVKQPIAELDPALAVGDVVPLGWEVEHARALDPIAEAH</sequence>
<evidence type="ECO:0000256" key="5">
    <source>
        <dbReference type="ARBA" id="ARBA00022967"/>
    </source>
</evidence>
<dbReference type="HOGENOM" id="CLU_000604_1_1_6"/>
<evidence type="ECO:0000256" key="3">
    <source>
        <dbReference type="ARBA" id="ARBA00022741"/>
    </source>
</evidence>
<dbReference type="NCBIfam" id="TIGR01187">
    <property type="entry name" value="potA"/>
    <property type="match status" value="1"/>
</dbReference>
<comment type="similarity">
    <text evidence="7">Belongs to the ABC transporter superfamily. Spermidine/putrescine importer (TC 3.A.1.11.1) family.</text>
</comment>
<evidence type="ECO:0000256" key="4">
    <source>
        <dbReference type="ARBA" id="ARBA00022840"/>
    </source>
</evidence>
<dbReference type="EC" id="7.6.2.11" evidence="7"/>
<dbReference type="GO" id="GO:0043190">
    <property type="term" value="C:ATP-binding cassette (ABC) transporter complex"/>
    <property type="evidence" value="ECO:0007669"/>
    <property type="project" value="InterPro"/>
</dbReference>
<dbReference type="InterPro" id="IPR008995">
    <property type="entry name" value="Mo/tungstate-bd_C_term_dom"/>
</dbReference>
<evidence type="ECO:0000256" key="6">
    <source>
        <dbReference type="ARBA" id="ARBA00023136"/>
    </source>
</evidence>
<dbReference type="SUPFAM" id="SSF50331">
    <property type="entry name" value="MOP-like"/>
    <property type="match status" value="1"/>
</dbReference>
<dbReference type="InterPro" id="IPR003593">
    <property type="entry name" value="AAA+_ATPase"/>
</dbReference>
<dbReference type="Pfam" id="PF00005">
    <property type="entry name" value="ABC_tran"/>
    <property type="match status" value="1"/>
</dbReference>
<dbReference type="EMBL" id="CP003588">
    <property type="protein sequence ID" value="AFK69929.1"/>
    <property type="molecule type" value="Genomic_DNA"/>
</dbReference>
<evidence type="ECO:0000256" key="2">
    <source>
        <dbReference type="ARBA" id="ARBA00022475"/>
    </source>
</evidence>
<dbReference type="InterPro" id="IPR017879">
    <property type="entry name" value="PotA_ATP-bd"/>
</dbReference>
<dbReference type="PROSITE" id="PS00211">
    <property type="entry name" value="ABC_TRANSPORTER_1"/>
    <property type="match status" value="1"/>
</dbReference>
<dbReference type="InterPro" id="IPR013611">
    <property type="entry name" value="Transp-assoc_OB_typ2"/>
</dbReference>
<evidence type="ECO:0000313" key="9">
    <source>
        <dbReference type="EMBL" id="AFK69929.1"/>
    </source>
</evidence>
<dbReference type="Proteomes" id="UP000005268">
    <property type="component" value="Chromosome"/>
</dbReference>
<comment type="catalytic activity">
    <reaction evidence="7">
        <text>ATP + H2O + polyamine-[polyamine-binding protein]Side 1 = ADP + phosphate + polyamineSide 2 + [polyamine-binding protein]Side 1.</text>
        <dbReference type="EC" id="7.6.2.11"/>
    </reaction>
</comment>
<dbReference type="InterPro" id="IPR027417">
    <property type="entry name" value="P-loop_NTPase"/>
</dbReference>
<gene>
    <name evidence="7" type="primary">potA</name>
    <name evidence="9" type="ORF">YSA_05831</name>
</gene>
<keyword evidence="4 7" id="KW-0067">ATP-binding</keyword>
<keyword evidence="5 7" id="KW-1278">Translocase</keyword>
<accession>I3UWQ8</accession>
<keyword evidence="6 7" id="KW-0472">Membrane</keyword>
<protein>
    <recommendedName>
        <fullName evidence="7">Spermidine/putrescine import ATP-binding protein PotA</fullName>
        <ecNumber evidence="7">7.6.2.11</ecNumber>
    </recommendedName>
</protein>
<keyword evidence="1 7" id="KW-0813">Transport</keyword>
<evidence type="ECO:0000313" key="10">
    <source>
        <dbReference type="Proteomes" id="UP000005268"/>
    </source>
</evidence>
<dbReference type="InterPro" id="IPR017871">
    <property type="entry name" value="ABC_transporter-like_CS"/>
</dbReference>
<dbReference type="SUPFAM" id="SSF52540">
    <property type="entry name" value="P-loop containing nucleoside triphosphate hydrolases"/>
    <property type="match status" value="1"/>
</dbReference>
<dbReference type="SMART" id="SM00382">
    <property type="entry name" value="AAA"/>
    <property type="match status" value="1"/>
</dbReference>
<dbReference type="KEGG" id="ppi:YSA_05831"/>
<dbReference type="Pfam" id="PF08402">
    <property type="entry name" value="TOBE_2"/>
    <property type="match status" value="1"/>
</dbReference>